<organism evidence="2">
    <name type="scientific">Grammatophora oceanica</name>
    <dbReference type="NCBI Taxonomy" id="210454"/>
    <lineage>
        <taxon>Eukaryota</taxon>
        <taxon>Sar</taxon>
        <taxon>Stramenopiles</taxon>
        <taxon>Ochrophyta</taxon>
        <taxon>Bacillariophyta</taxon>
        <taxon>Fragilariophyceae</taxon>
        <taxon>Fragilariophycidae</taxon>
        <taxon>Rhabdonematales</taxon>
        <taxon>Grammatophoraceae</taxon>
        <taxon>Grammatophora</taxon>
    </lineage>
</organism>
<dbReference type="EMBL" id="HBGK01038998">
    <property type="protein sequence ID" value="CAD9298093.1"/>
    <property type="molecule type" value="Transcribed_RNA"/>
</dbReference>
<keyword evidence="1" id="KW-1133">Transmembrane helix</keyword>
<accession>A0A7S1VFA7</accession>
<keyword evidence="1" id="KW-0472">Membrane</keyword>
<proteinExistence type="predicted"/>
<keyword evidence="1" id="KW-0812">Transmembrane</keyword>
<dbReference type="AlphaFoldDB" id="A0A7S1VFA7"/>
<evidence type="ECO:0000313" key="2">
    <source>
        <dbReference type="EMBL" id="CAD9298093.1"/>
    </source>
</evidence>
<sequence length="361" mass="40028">MATPNPNTIKQRRGKAQRTIQWVVLMVVAVGLLVVITVWFGADDSNQQEKQQLRKMIPSTPTKDESPAFQFVPLKQEDVFLQTLKSCLPQENDHCKQYIPPGTTDQRIALLSPPGELATFLERFVKEFALGNDLEGLHLVSTTHIPPYGYGKTHGWTKLIRLVPYPLSLGAVDALQAVVSTTSHNDDDGMEESLQSSLRQVIRWHCRVSHISAHTSVLTLHTNKIQDDPAAALQQVIDFVRTTPTSEKKAATEQGQQTVESIRQQLKALTSRAATTAATWTPSFSFDDILSKELVSSKNLSVWPCPSLWTTANDDGLALPADSLAGQLAKQLVPDCDDSFAQCWVDRDKCEFHGDAECKKK</sequence>
<reference evidence="2" key="1">
    <citation type="submission" date="2021-01" db="EMBL/GenBank/DDBJ databases">
        <authorList>
            <person name="Corre E."/>
            <person name="Pelletier E."/>
            <person name="Niang G."/>
            <person name="Scheremetjew M."/>
            <person name="Finn R."/>
            <person name="Kale V."/>
            <person name="Holt S."/>
            <person name="Cochrane G."/>
            <person name="Meng A."/>
            <person name="Brown T."/>
            <person name="Cohen L."/>
        </authorList>
    </citation>
    <scope>NUCLEOTIDE SEQUENCE</scope>
    <source>
        <strain evidence="2">CCMP 410</strain>
    </source>
</reference>
<protein>
    <submittedName>
        <fullName evidence="2">Uncharacterized protein</fullName>
    </submittedName>
</protein>
<gene>
    <name evidence="2" type="ORF">GOCE00092_LOCUS20285</name>
</gene>
<evidence type="ECO:0000256" key="1">
    <source>
        <dbReference type="SAM" id="Phobius"/>
    </source>
</evidence>
<feature type="transmembrane region" description="Helical" evidence="1">
    <location>
        <begin position="20"/>
        <end position="42"/>
    </location>
</feature>
<name>A0A7S1VFA7_9STRA</name>